<keyword evidence="3" id="KW-1185">Reference proteome</keyword>
<dbReference type="EMBL" id="JAVFKY010000002">
    <property type="protein sequence ID" value="KAK5580637.1"/>
    <property type="molecule type" value="Genomic_DNA"/>
</dbReference>
<evidence type="ECO:0000259" key="1">
    <source>
        <dbReference type="Pfam" id="PF01738"/>
    </source>
</evidence>
<proteinExistence type="predicted"/>
<dbReference type="SUPFAM" id="SSF53474">
    <property type="entry name" value="alpha/beta-Hydrolases"/>
    <property type="match status" value="1"/>
</dbReference>
<protein>
    <recommendedName>
        <fullName evidence="1">Dienelactone hydrolase domain-containing protein</fullName>
    </recommendedName>
</protein>
<reference evidence="2 3" key="1">
    <citation type="submission" date="2023-11" db="EMBL/GenBank/DDBJ databases">
        <title>Dfirmibasis_genome.</title>
        <authorList>
            <person name="Edelbroek B."/>
            <person name="Kjellin J."/>
            <person name="Jerlstrom-Hultqvist J."/>
            <person name="Soderbom F."/>
        </authorList>
    </citation>
    <scope>NUCLEOTIDE SEQUENCE [LARGE SCALE GENOMIC DNA]</scope>
    <source>
        <strain evidence="2 3">TNS-C-14</strain>
    </source>
</reference>
<accession>A0AAN7TX28</accession>
<gene>
    <name evidence="2" type="ORF">RB653_000659</name>
</gene>
<organism evidence="2 3">
    <name type="scientific">Dictyostelium firmibasis</name>
    <dbReference type="NCBI Taxonomy" id="79012"/>
    <lineage>
        <taxon>Eukaryota</taxon>
        <taxon>Amoebozoa</taxon>
        <taxon>Evosea</taxon>
        <taxon>Eumycetozoa</taxon>
        <taxon>Dictyostelia</taxon>
        <taxon>Dictyosteliales</taxon>
        <taxon>Dictyosteliaceae</taxon>
        <taxon>Dictyostelium</taxon>
    </lineage>
</organism>
<dbReference type="InterPro" id="IPR029058">
    <property type="entry name" value="AB_hydrolase_fold"/>
</dbReference>
<dbReference type="AlphaFoldDB" id="A0AAN7TX28"/>
<dbReference type="Gene3D" id="3.40.50.1820">
    <property type="entry name" value="alpha/beta hydrolase"/>
    <property type="match status" value="1"/>
</dbReference>
<name>A0AAN7TX28_9MYCE</name>
<dbReference type="InterPro" id="IPR002925">
    <property type="entry name" value="Dienelactn_hydro"/>
</dbReference>
<dbReference type="PANTHER" id="PTHR46623">
    <property type="entry name" value="CARBOXYMETHYLENEBUTENOLIDASE-RELATED"/>
    <property type="match status" value="1"/>
</dbReference>
<dbReference type="Pfam" id="PF01738">
    <property type="entry name" value="DLH"/>
    <property type="match status" value="1"/>
</dbReference>
<dbReference type="InterPro" id="IPR051049">
    <property type="entry name" value="Dienelactone_hydrolase-like"/>
</dbReference>
<evidence type="ECO:0000313" key="2">
    <source>
        <dbReference type="EMBL" id="KAK5580637.1"/>
    </source>
</evidence>
<dbReference type="Proteomes" id="UP001344447">
    <property type="component" value="Unassembled WGS sequence"/>
</dbReference>
<dbReference type="PANTHER" id="PTHR46623:SF10">
    <property type="entry name" value="CARBOXYMETHYLENEBUTENOLIDASE HOMOLOG"/>
    <property type="match status" value="1"/>
</dbReference>
<feature type="domain" description="Dienelactone hydrolase" evidence="1">
    <location>
        <begin position="17"/>
        <end position="254"/>
    </location>
</feature>
<dbReference type="GO" id="GO:0016787">
    <property type="term" value="F:hydrolase activity"/>
    <property type="evidence" value="ECO:0007669"/>
    <property type="project" value="InterPro"/>
</dbReference>
<comment type="caution">
    <text evidence="2">The sequence shown here is derived from an EMBL/GenBank/DDBJ whole genome shotgun (WGS) entry which is preliminary data.</text>
</comment>
<evidence type="ECO:0000313" key="3">
    <source>
        <dbReference type="Proteomes" id="UP001344447"/>
    </source>
</evidence>
<sequence length="255" mass="28962">MKGELVDITMKSGLKCDAYVSRPKDSQKELKPVIFVMDAFGLRDWLYEMADKIAEEGYFVVQPNFYYRIGKNIITNLEKLKSADTKDEVVCQIRTQMAKINREETVSDVSEMFDYIDQQEGVRKSKEGVALVGYCFGGGVSMRSAIAFPDIVKVVGSFHAGRLAIPDDENSIHKHLKGVKAQCYFGHAHEDQSMPFDQILIFEKALDEAGIEYTSEIYNSPQCAHGWTMKDTVMWNEIGSNKHYEELFKLLKTAL</sequence>